<dbReference type="eggNOG" id="ENOG502QQYB">
    <property type="taxonomic scope" value="Eukaryota"/>
</dbReference>
<protein>
    <submittedName>
        <fullName evidence="2">Metallophosphoesterase</fullName>
    </submittedName>
</protein>
<dbReference type="InterPro" id="IPR027629">
    <property type="entry name" value="DevT-like"/>
</dbReference>
<dbReference type="SUPFAM" id="SSF56300">
    <property type="entry name" value="Metallo-dependent phosphatases"/>
    <property type="match status" value="1"/>
</dbReference>
<proteinExistence type="predicted"/>
<dbReference type="PANTHER" id="PTHR35769:SF2">
    <property type="entry name" value="CALCINEURIN-LIKE METALLO-PHOSPHOESTERASE SUPERFAMILY PROTEIN"/>
    <property type="match status" value="1"/>
</dbReference>
<comment type="caution">
    <text evidence="2">The sequence shown here is derived from an EMBL/GenBank/DDBJ whole genome shotgun (WGS) entry which is preliminary data.</text>
</comment>
<feature type="non-terminal residue" evidence="2">
    <location>
        <position position="1"/>
    </location>
</feature>
<accession>I0YLK2</accession>
<evidence type="ECO:0000313" key="2">
    <source>
        <dbReference type="EMBL" id="EIE19271.1"/>
    </source>
</evidence>
<dbReference type="InterPro" id="IPR029052">
    <property type="entry name" value="Metallo-depent_PP-like"/>
</dbReference>
<dbReference type="Gene3D" id="3.60.21.10">
    <property type="match status" value="1"/>
</dbReference>
<evidence type="ECO:0000259" key="1">
    <source>
        <dbReference type="Pfam" id="PF00149"/>
    </source>
</evidence>
<feature type="non-terminal residue" evidence="2">
    <location>
        <position position="257"/>
    </location>
</feature>
<dbReference type="AlphaFoldDB" id="I0YLK2"/>
<name>I0YLK2_COCSC</name>
<dbReference type="PANTHER" id="PTHR35769">
    <property type="entry name" value="CALCINEURIN-LIKE METALLO-PHOSPHOESTERASE SUPERFAMILY PROTEIN"/>
    <property type="match status" value="1"/>
</dbReference>
<reference evidence="2 3" key="1">
    <citation type="journal article" date="2012" name="Genome Biol.">
        <title>The genome of the polar eukaryotic microalga coccomyxa subellipsoidea reveals traits of cold adaptation.</title>
        <authorList>
            <person name="Blanc G."/>
            <person name="Agarkova I."/>
            <person name="Grimwood J."/>
            <person name="Kuo A."/>
            <person name="Brueggeman A."/>
            <person name="Dunigan D."/>
            <person name="Gurnon J."/>
            <person name="Ladunga I."/>
            <person name="Lindquist E."/>
            <person name="Lucas S."/>
            <person name="Pangilinan J."/>
            <person name="Proschold T."/>
            <person name="Salamov A."/>
            <person name="Schmutz J."/>
            <person name="Weeks D."/>
            <person name="Yamada T."/>
            <person name="Claverie J.M."/>
            <person name="Grigoriev I."/>
            <person name="Van Etten J."/>
            <person name="Lomsadze A."/>
            <person name="Borodovsky M."/>
        </authorList>
    </citation>
    <scope>NUCLEOTIDE SEQUENCE [LARGE SCALE GENOMIC DNA]</scope>
    <source>
        <strain evidence="2 3">C-169</strain>
    </source>
</reference>
<dbReference type="EMBL" id="AGSI01000019">
    <property type="protein sequence ID" value="EIE19271.1"/>
    <property type="molecule type" value="Genomic_DNA"/>
</dbReference>
<dbReference type="Pfam" id="PF00149">
    <property type="entry name" value="Metallophos"/>
    <property type="match status" value="1"/>
</dbReference>
<keyword evidence="3" id="KW-1185">Reference proteome</keyword>
<sequence>IRLAIIGDVHSHWYEDDADALESLGVDAAVFIGDFGEEAVGLIRRVADVRTPKAVILGNHDAWYSLTAWARNKWIMSGAARGDAVYAGVTKQLEILGDNHVGYGSKSFVSASGVPFSVVGARPFSKGGNSWTDVATFYIDKYDVYGFSDSAYRIAQAVKTQPQENTVIVAAHNGPSGLGSSHHDICGADFKPKAGDHGDPDLETAMGYVEASGLHVPLVTFGHMHESLKFGKKTRNMIEIHPDTGTVYLNTAVVPRV</sequence>
<organism evidence="2 3">
    <name type="scientific">Coccomyxa subellipsoidea (strain C-169)</name>
    <name type="common">Green microalga</name>
    <dbReference type="NCBI Taxonomy" id="574566"/>
    <lineage>
        <taxon>Eukaryota</taxon>
        <taxon>Viridiplantae</taxon>
        <taxon>Chlorophyta</taxon>
        <taxon>core chlorophytes</taxon>
        <taxon>Trebouxiophyceae</taxon>
        <taxon>Trebouxiophyceae incertae sedis</taxon>
        <taxon>Coccomyxaceae</taxon>
        <taxon>Coccomyxa</taxon>
        <taxon>Coccomyxa subellipsoidea</taxon>
    </lineage>
</organism>
<feature type="domain" description="Calcineurin-like phosphoesterase" evidence="1">
    <location>
        <begin position="1"/>
        <end position="226"/>
    </location>
</feature>
<dbReference type="NCBIfam" id="TIGR04168">
    <property type="entry name" value="TIGR04168 family protein"/>
    <property type="match status" value="1"/>
</dbReference>
<dbReference type="InterPro" id="IPR004843">
    <property type="entry name" value="Calcineurin-like_PHP"/>
</dbReference>
<gene>
    <name evidence="2" type="ORF">COCSUDRAFT_5863</name>
</gene>
<dbReference type="CDD" id="cd07397">
    <property type="entry name" value="MPP_NostocDevT-like"/>
    <property type="match status" value="1"/>
</dbReference>
<dbReference type="OrthoDB" id="3664at2759"/>
<dbReference type="GeneID" id="17037391"/>
<dbReference type="KEGG" id="csl:COCSUDRAFT_5863"/>
<evidence type="ECO:0000313" key="3">
    <source>
        <dbReference type="Proteomes" id="UP000007264"/>
    </source>
</evidence>
<dbReference type="GO" id="GO:0016787">
    <property type="term" value="F:hydrolase activity"/>
    <property type="evidence" value="ECO:0007669"/>
    <property type="project" value="InterPro"/>
</dbReference>
<dbReference type="Proteomes" id="UP000007264">
    <property type="component" value="Unassembled WGS sequence"/>
</dbReference>
<dbReference type="RefSeq" id="XP_005643815.1">
    <property type="nucleotide sequence ID" value="XM_005643758.1"/>
</dbReference>